<dbReference type="EMBL" id="CABMJJ010000003">
    <property type="protein sequence ID" value="VVC02839.1"/>
    <property type="molecule type" value="Genomic_DNA"/>
</dbReference>
<name>A0A5E4LN50_9ARCH</name>
<organism evidence="1 2">
    <name type="scientific">Candidatus Bilamarchaeum dharawalense</name>
    <dbReference type="NCBI Taxonomy" id="2885759"/>
    <lineage>
        <taxon>Archaea</taxon>
        <taxon>Candidatus Micrarchaeota</taxon>
        <taxon>Candidatus Micrarchaeia</taxon>
        <taxon>Candidatus Anstonellales</taxon>
        <taxon>Candidatus Bilamarchaeaceae</taxon>
        <taxon>Candidatus Bilamarchaeum</taxon>
    </lineage>
</organism>
<evidence type="ECO:0000313" key="2">
    <source>
        <dbReference type="Proteomes" id="UP000789941"/>
    </source>
</evidence>
<comment type="caution">
    <text evidence="1">The sequence shown here is derived from an EMBL/GenBank/DDBJ whole genome shotgun (WGS) entry which is preliminary data.</text>
</comment>
<evidence type="ECO:0000313" key="1">
    <source>
        <dbReference type="EMBL" id="VVC02839.1"/>
    </source>
</evidence>
<proteinExistence type="predicted"/>
<accession>A0A5E4LN50</accession>
<reference evidence="1 2" key="1">
    <citation type="submission" date="2019-08" db="EMBL/GenBank/DDBJ databases">
        <authorList>
            <person name="Vazquez-Campos X."/>
        </authorList>
    </citation>
    <scope>NUCLEOTIDE SEQUENCE [LARGE SCALE GENOMIC DNA]</scope>
    <source>
        <strain evidence="1">LFW-283_2</strain>
    </source>
</reference>
<sequence>MAGTRIYRSGQNDLGELPSQQRKRSIFGRCHTVAAAALVGVLTLTSGTNIKNLGGNIAMAQTHPVAERTLTRKAEDAVKSYKEYMLTGNPAAKARVVEYLQDRSPQAVQAFTTEFLKQLRPDPTGPIIRSYVAIVGSLKVEDFLTLLEKVHEAVKAGRPAVLALKGTGTKDQELFEEVITPLVNLIGRADLLDVSAETRSSARTCATMFVSLIQTREKETRDQIAIDLWKRMKKDLDANGGVFPAGYMEEFYAVVKSTNPEMAAILMGYARDKKLSGLDKLTPADVKELFEDHLLQVMAQLWVGQADRGVLARVHGNGLTTAVNSYIVSVSTIKKAITVQELLTRIDEVEAFLKERGITLPTITGSVVGRVPTPEENLAGLLKSWRDKLTASPPPDQKALEILSYQIPNRAEVEEVEKVTTIRAGRIENMIEGNGSFYEVLGAKIFVPRLESYLAQVDYYVMDPRIGNFAGVFMRTHHVDRDAMKQLLDTVKSVNTAIPAAIETLDTDLLVFAAQDAAGTTGGEALRLERIAQFRQLLNSQIDLITDKMAAFKGIISHTPEWDELRKKVATRVMRQYVAVGSFVPGQIDPATDRVITQPKDPVELLVRQYEMIARDQGYLNFRATFTDALGVYMTDLTASPAATEGEKFMAASRISTAQQAIQMFSGLPLQSSYALYQALQATYGSLSSHYRNTEEMARVCSLIVGYSQLPPAYAALAYRETTAPLLKTYDEASILAITKAISGYSQMYIAGDHYRLMEEYYGTLAEKIAKLFPDITAMQADRRELTKDVRVRMPPEAEYGEVMIPGAQLTIHIPKRIYTTWAQKYGLTVSAAPRIIENPAAAADLFQAMGRYFGEPMVSARTNIPFPWMRLPILLNNLGVLAPETFPPVGEFIALHMGGDVTYKLNKVDTSAPEGDTTTRSDQGNIGVFAEATREGQVTTAKARYAITANTTTGPDGVTTGDRTHVGTLELQQLRLHTDAAGDYNVHGFSADITVIEEPPVVKAGEPPGTGLDSRVAAVGTLWSGAAPAGADTLIYFKRLQARDTVGPDGNVVPGDVSLVAHIFQRLPNGSFGEVDTVTIPKEQAEALYWKTMQKPMQRLYGAARVQTGDVLVQMDGAFLFSGPFSGQPESEWDQFQGAGVAAQKGEWGGYVDYEETRGRRGAAAFGRFRPEERSLWIGRFSMDMFKYGDEGAGNKYYAEGQYIKVDKMEVKAFVGFSDRKEDMPKKDLQGVVILNYVFGESVLGYRYGGLGGGRLIRRSGAPGSQFTDDMSGGRAYGIQDDLMGGIVVSGLYRRFTMQQGAPAQTPLGDLGIPSTNPALDEAIASQHPELGEAAPTDVPVAEQKLVAAGFRRLLSAQHGLELGALWDFTPNEGAAFVQYDWTPMGRTFTSMRLTAAIVYKKIGGDPLESGGEHIAIPLVGGATDWIANDKVRLKLEAFYPGIGEMKIFAPPVDTVFGGGYLDRIATGGHIGFRIPLTLDRRLILGILGSGSRDYDTGATIQATPTGELAETEGGTTQGEGAVGLFYTFPTSGTGLQLGNVYGWVTGMYQDDLLTRGRSYQLDAVGGAMFTDATTQVRGQLGFQHWQSWMPEVDTTQMRDALTTSLVISKRGFLGKYIDPFLKFDFSFGRRVRDVGPTRTEEMDIQGTFDLGATF</sequence>
<protein>
    <submittedName>
        <fullName evidence="1">Uncharacterized protein</fullName>
    </submittedName>
</protein>
<dbReference type="Proteomes" id="UP000789941">
    <property type="component" value="Unassembled WGS sequence"/>
</dbReference>
<gene>
    <name evidence="1" type="ORF">LFW2832_01268</name>
</gene>